<comment type="caution">
    <text evidence="1">The sequence shown here is derived from an EMBL/GenBank/DDBJ whole genome shotgun (WGS) entry which is preliminary data.</text>
</comment>
<keyword evidence="2" id="KW-1185">Reference proteome</keyword>
<dbReference type="EMBL" id="JASCZI010030319">
    <property type="protein sequence ID" value="MED6121244.1"/>
    <property type="molecule type" value="Genomic_DNA"/>
</dbReference>
<protein>
    <submittedName>
        <fullName evidence="1">Uncharacterized protein</fullName>
    </submittedName>
</protein>
<sequence length="116" mass="12601">MAVAVAANWDKGGVYCVSAAAATGAYYGWSIGNENPAMWNRFTWGWSRFTGLEAIEGSKSSPSESILLLMESIIYDRGRLIGPPGKYEQWSSDANSGSVELGYNNRPSELVLACRI</sequence>
<reference evidence="1 2" key="1">
    <citation type="journal article" date="2023" name="Plants (Basel)">
        <title>Bridging the Gap: Combining Genomics and Transcriptomics Approaches to Understand Stylosanthes scabra, an Orphan Legume from the Brazilian Caatinga.</title>
        <authorList>
            <person name="Ferreira-Neto J.R.C."/>
            <person name="da Silva M.D."/>
            <person name="Binneck E."/>
            <person name="de Melo N.F."/>
            <person name="da Silva R.H."/>
            <person name="de Melo A.L.T.M."/>
            <person name="Pandolfi V."/>
            <person name="Bustamante F.O."/>
            <person name="Brasileiro-Vidal A.C."/>
            <person name="Benko-Iseppon A.M."/>
        </authorList>
    </citation>
    <scope>NUCLEOTIDE SEQUENCE [LARGE SCALE GENOMIC DNA]</scope>
    <source>
        <tissue evidence="1">Leaves</tissue>
    </source>
</reference>
<name>A0ABU6RBP3_9FABA</name>
<evidence type="ECO:0000313" key="1">
    <source>
        <dbReference type="EMBL" id="MED6121244.1"/>
    </source>
</evidence>
<evidence type="ECO:0000313" key="2">
    <source>
        <dbReference type="Proteomes" id="UP001341840"/>
    </source>
</evidence>
<organism evidence="1 2">
    <name type="scientific">Stylosanthes scabra</name>
    <dbReference type="NCBI Taxonomy" id="79078"/>
    <lineage>
        <taxon>Eukaryota</taxon>
        <taxon>Viridiplantae</taxon>
        <taxon>Streptophyta</taxon>
        <taxon>Embryophyta</taxon>
        <taxon>Tracheophyta</taxon>
        <taxon>Spermatophyta</taxon>
        <taxon>Magnoliopsida</taxon>
        <taxon>eudicotyledons</taxon>
        <taxon>Gunneridae</taxon>
        <taxon>Pentapetalae</taxon>
        <taxon>rosids</taxon>
        <taxon>fabids</taxon>
        <taxon>Fabales</taxon>
        <taxon>Fabaceae</taxon>
        <taxon>Papilionoideae</taxon>
        <taxon>50 kb inversion clade</taxon>
        <taxon>dalbergioids sensu lato</taxon>
        <taxon>Dalbergieae</taxon>
        <taxon>Pterocarpus clade</taxon>
        <taxon>Stylosanthes</taxon>
    </lineage>
</organism>
<gene>
    <name evidence="1" type="ORF">PIB30_028192</name>
</gene>
<accession>A0ABU6RBP3</accession>
<proteinExistence type="predicted"/>
<dbReference type="Proteomes" id="UP001341840">
    <property type="component" value="Unassembled WGS sequence"/>
</dbReference>